<dbReference type="InterPro" id="IPR001017">
    <property type="entry name" value="DH_E1"/>
</dbReference>
<keyword evidence="3" id="KW-0786">Thiamine pyrophosphate</keyword>
<accession>A0A523RXB0</accession>
<evidence type="ECO:0000313" key="6">
    <source>
        <dbReference type="Proteomes" id="UP000316360"/>
    </source>
</evidence>
<dbReference type="CDD" id="cd02000">
    <property type="entry name" value="TPP_E1_PDC_ADC_BCADC"/>
    <property type="match status" value="1"/>
</dbReference>
<organism evidence="5 6">
    <name type="scientific">Aerophobetes bacterium</name>
    <dbReference type="NCBI Taxonomy" id="2030807"/>
    <lineage>
        <taxon>Bacteria</taxon>
        <taxon>Candidatus Aerophobota</taxon>
    </lineage>
</organism>
<name>A0A523RXB0_UNCAE</name>
<dbReference type="AlphaFoldDB" id="A0A523RXB0"/>
<evidence type="ECO:0000259" key="4">
    <source>
        <dbReference type="Pfam" id="PF00676"/>
    </source>
</evidence>
<dbReference type="SUPFAM" id="SSF52518">
    <property type="entry name" value="Thiamin diphosphate-binding fold (THDP-binding)"/>
    <property type="match status" value="1"/>
</dbReference>
<evidence type="ECO:0000256" key="2">
    <source>
        <dbReference type="ARBA" id="ARBA00023002"/>
    </source>
</evidence>
<evidence type="ECO:0000256" key="3">
    <source>
        <dbReference type="ARBA" id="ARBA00023052"/>
    </source>
</evidence>
<feature type="domain" description="Dehydrogenase E1 component" evidence="4">
    <location>
        <begin position="5"/>
        <end position="295"/>
    </location>
</feature>
<dbReference type="EMBL" id="SOKJ01000229">
    <property type="protein sequence ID" value="TET10402.1"/>
    <property type="molecule type" value="Genomic_DNA"/>
</dbReference>
<dbReference type="Gene3D" id="3.40.50.970">
    <property type="match status" value="1"/>
</dbReference>
<dbReference type="InterPro" id="IPR029061">
    <property type="entry name" value="THDP-binding"/>
</dbReference>
<comment type="cofactor">
    <cofactor evidence="1">
        <name>thiamine diphosphate</name>
        <dbReference type="ChEBI" id="CHEBI:58937"/>
    </cofactor>
</comment>
<dbReference type="Proteomes" id="UP000316360">
    <property type="component" value="Unassembled WGS sequence"/>
</dbReference>
<sequence>MIEIRFFELTATGLFKKGQIKGSIHPYIGQEAVGVGACFALNPGDYMTTTHRPHGHNLAKGAGMRRIFAEILGKVTGYNRGRGGSMHVAALETGTLIASAVVGGNIPIALGAALTSKMKKTSQVTLCFFGEGASNTGNFHESLNLAAIWHLPVVFMCENNIYAVSTPIYYSALIENISIRAKGYGIPGITVDGNDVIAVYKTNSEAVDRARRGDGPTLIEAKTYRWEGHYVGEPRVYRTREEEKGWKKRDPIKRLEKKLLEIQILNKENIVQIKEEIRKKVTEALQWALNSPLPSAEDATRFIYTD</sequence>
<dbReference type="InterPro" id="IPR050642">
    <property type="entry name" value="PDH_E1_Alpha_Subunit"/>
</dbReference>
<evidence type="ECO:0000313" key="5">
    <source>
        <dbReference type="EMBL" id="TET10402.1"/>
    </source>
</evidence>
<evidence type="ECO:0000256" key="1">
    <source>
        <dbReference type="ARBA" id="ARBA00001964"/>
    </source>
</evidence>
<dbReference type="GO" id="GO:0006086">
    <property type="term" value="P:pyruvate decarboxylation to acetyl-CoA"/>
    <property type="evidence" value="ECO:0007669"/>
    <property type="project" value="TreeGrafter"/>
</dbReference>
<dbReference type="Pfam" id="PF00676">
    <property type="entry name" value="E1_dh"/>
    <property type="match status" value="1"/>
</dbReference>
<protein>
    <submittedName>
        <fullName evidence="5">Thiamine pyrophosphate-dependent dehydrogenase E1 component subunit alpha</fullName>
    </submittedName>
</protein>
<dbReference type="GO" id="GO:0004739">
    <property type="term" value="F:pyruvate dehydrogenase (acetyl-transferring) activity"/>
    <property type="evidence" value="ECO:0007669"/>
    <property type="project" value="TreeGrafter"/>
</dbReference>
<proteinExistence type="predicted"/>
<reference evidence="5 6" key="1">
    <citation type="submission" date="2019-03" db="EMBL/GenBank/DDBJ databases">
        <title>Metabolic potential of uncultured bacteria and archaea associated with petroleum seepage in deep-sea sediments.</title>
        <authorList>
            <person name="Dong X."/>
            <person name="Hubert C."/>
        </authorList>
    </citation>
    <scope>NUCLEOTIDE SEQUENCE [LARGE SCALE GENOMIC DNA]</scope>
    <source>
        <strain evidence="5">E44_bin7</strain>
    </source>
</reference>
<dbReference type="PANTHER" id="PTHR11516:SF60">
    <property type="entry name" value="PYRUVATE DEHYDROGENASE E1 COMPONENT SUBUNIT ALPHA"/>
    <property type="match status" value="1"/>
</dbReference>
<comment type="caution">
    <text evidence="5">The sequence shown here is derived from an EMBL/GenBank/DDBJ whole genome shotgun (WGS) entry which is preliminary data.</text>
</comment>
<dbReference type="PANTHER" id="PTHR11516">
    <property type="entry name" value="PYRUVATE DEHYDROGENASE E1 COMPONENT, ALPHA SUBUNIT BACTERIAL AND ORGANELLAR"/>
    <property type="match status" value="1"/>
</dbReference>
<gene>
    <name evidence="5" type="ORF">E3J84_04095</name>
</gene>
<keyword evidence="2" id="KW-0560">Oxidoreductase</keyword>